<dbReference type="RefSeq" id="WP_058512639.1">
    <property type="nucleotide sequence ID" value="NZ_CAAAIH010000017.1"/>
</dbReference>
<dbReference type="STRING" id="45074.Lsan_0157"/>
<organism evidence="1 2">
    <name type="scientific">Legionella santicrucis</name>
    <dbReference type="NCBI Taxonomy" id="45074"/>
    <lineage>
        <taxon>Bacteria</taxon>
        <taxon>Pseudomonadati</taxon>
        <taxon>Pseudomonadota</taxon>
        <taxon>Gammaproteobacteria</taxon>
        <taxon>Legionellales</taxon>
        <taxon>Legionellaceae</taxon>
        <taxon>Legionella</taxon>
    </lineage>
</organism>
<keyword evidence="2" id="KW-1185">Reference proteome</keyword>
<name>A0A0W0ZLB3_9GAMM</name>
<reference evidence="1 2" key="1">
    <citation type="submission" date="2015-11" db="EMBL/GenBank/DDBJ databases">
        <title>Genomic analysis of 38 Legionella species identifies large and diverse effector repertoires.</title>
        <authorList>
            <person name="Burstein D."/>
            <person name="Amaro F."/>
            <person name="Zusman T."/>
            <person name="Lifshitz Z."/>
            <person name="Cohen O."/>
            <person name="Gilbert J.A."/>
            <person name="Pupko T."/>
            <person name="Shuman H.A."/>
            <person name="Segal G."/>
        </authorList>
    </citation>
    <scope>NUCLEOTIDE SEQUENCE [LARGE SCALE GENOMIC DNA]</scope>
    <source>
        <strain evidence="1 2">SC-63-C7</strain>
    </source>
</reference>
<comment type="caution">
    <text evidence="1">The sequence shown here is derived from an EMBL/GenBank/DDBJ whole genome shotgun (WGS) entry which is preliminary data.</text>
</comment>
<gene>
    <name evidence="1" type="ORF">Lsan_0157</name>
</gene>
<sequence>MKLNLTVFSEEHKNILRDRRKLILETLDTIAAYLVENGDVESEWRMMLTREHRINYYDVIPEKGPLRPHEIDLEFFVVDENNHPETKIFKKDVLKANNAIIRIVSTKLKERKTKLIQMKQGAPNEHLELINAHIEHTESLIKKCFNLKIGGQLLVTEVGGLHFIDEILKQIKDNEINSLTHENYIQFKKNMDDLKELVSMYSPQSAQEDYVSLCSRKDIVDKRQQFNKSFNVCKSLLHSFSQDGLLASDMEQSILMSFNNLQHMFFAKCDVYFMVIT</sequence>
<dbReference type="EMBL" id="LNYU01000004">
    <property type="protein sequence ID" value="KTD69879.1"/>
    <property type="molecule type" value="Genomic_DNA"/>
</dbReference>
<dbReference type="OrthoDB" id="5651332at2"/>
<evidence type="ECO:0000313" key="1">
    <source>
        <dbReference type="EMBL" id="KTD69879.1"/>
    </source>
</evidence>
<accession>A0A0W0ZLB3</accession>
<dbReference type="PATRIC" id="fig|45074.5.peg.170"/>
<protein>
    <submittedName>
        <fullName evidence="1">Uncharacterized protein</fullName>
    </submittedName>
</protein>
<evidence type="ECO:0000313" key="2">
    <source>
        <dbReference type="Proteomes" id="UP000054703"/>
    </source>
</evidence>
<dbReference type="Proteomes" id="UP000054703">
    <property type="component" value="Unassembled WGS sequence"/>
</dbReference>
<proteinExistence type="predicted"/>
<dbReference type="AlphaFoldDB" id="A0A0W0ZLB3"/>